<comment type="similarity">
    <text evidence="2 6">Belongs to the pseudouridine synthase RluA family.</text>
</comment>
<dbReference type="GO" id="GO:0000455">
    <property type="term" value="P:enzyme-directed rRNA pseudouridine synthesis"/>
    <property type="evidence" value="ECO:0007669"/>
    <property type="project" value="UniProtKB-ARBA"/>
</dbReference>
<dbReference type="PANTHER" id="PTHR21600">
    <property type="entry name" value="MITOCHONDRIAL RNA PSEUDOURIDINE SYNTHASE"/>
    <property type="match status" value="1"/>
</dbReference>
<evidence type="ECO:0000259" key="7">
    <source>
        <dbReference type="SMART" id="SM00363"/>
    </source>
</evidence>
<dbReference type="PROSITE" id="PS50889">
    <property type="entry name" value="S4"/>
    <property type="match status" value="1"/>
</dbReference>
<evidence type="ECO:0000256" key="3">
    <source>
        <dbReference type="ARBA" id="ARBA00023235"/>
    </source>
</evidence>
<dbReference type="GO" id="GO:0003723">
    <property type="term" value="F:RNA binding"/>
    <property type="evidence" value="ECO:0007669"/>
    <property type="project" value="UniProtKB-KW"/>
</dbReference>
<dbReference type="InterPro" id="IPR006225">
    <property type="entry name" value="PsdUridine_synth_RluC/D"/>
</dbReference>
<dbReference type="AlphaFoldDB" id="A0A6I2GAK3"/>
<dbReference type="CDD" id="cd02869">
    <property type="entry name" value="PseudoU_synth_RluA_like"/>
    <property type="match status" value="1"/>
</dbReference>
<keyword evidence="3 6" id="KW-0413">Isomerase</keyword>
<dbReference type="NCBIfam" id="TIGR00005">
    <property type="entry name" value="rluA_subfam"/>
    <property type="match status" value="1"/>
</dbReference>
<dbReference type="Pfam" id="PF01479">
    <property type="entry name" value="S4"/>
    <property type="match status" value="1"/>
</dbReference>
<organism evidence="8 9">
    <name type="scientific">Fundicoccus ignavus</name>
    <dbReference type="NCBI Taxonomy" id="2664442"/>
    <lineage>
        <taxon>Bacteria</taxon>
        <taxon>Bacillati</taxon>
        <taxon>Bacillota</taxon>
        <taxon>Bacilli</taxon>
        <taxon>Lactobacillales</taxon>
        <taxon>Aerococcaceae</taxon>
        <taxon>Fundicoccus</taxon>
    </lineage>
</organism>
<accession>A0A6I2GAK3</accession>
<dbReference type="InterPro" id="IPR006145">
    <property type="entry name" value="PsdUridine_synth_RsuA/RluA"/>
</dbReference>
<evidence type="ECO:0000256" key="6">
    <source>
        <dbReference type="RuleBase" id="RU362028"/>
    </source>
</evidence>
<name>A0A6I2GAK3_9LACT</name>
<feature type="domain" description="RNA-binding S4" evidence="7">
    <location>
        <begin position="18"/>
        <end position="82"/>
    </location>
</feature>
<keyword evidence="9" id="KW-1185">Reference proteome</keyword>
<comment type="function">
    <text evidence="6">Responsible for synthesis of pseudouridine from uracil.</text>
</comment>
<dbReference type="RefSeq" id="WP_153863157.1">
    <property type="nucleotide sequence ID" value="NZ_WJQS01000002.1"/>
</dbReference>
<dbReference type="SUPFAM" id="SSF55120">
    <property type="entry name" value="Pseudouridine synthase"/>
    <property type="match status" value="1"/>
</dbReference>
<evidence type="ECO:0000256" key="2">
    <source>
        <dbReference type="ARBA" id="ARBA00010876"/>
    </source>
</evidence>
<dbReference type="EMBL" id="WJQS01000002">
    <property type="protein sequence ID" value="MRI84797.1"/>
    <property type="molecule type" value="Genomic_DNA"/>
</dbReference>
<dbReference type="PANTHER" id="PTHR21600:SF44">
    <property type="entry name" value="RIBOSOMAL LARGE SUBUNIT PSEUDOURIDINE SYNTHASE D"/>
    <property type="match status" value="1"/>
</dbReference>
<evidence type="ECO:0000256" key="4">
    <source>
        <dbReference type="PIRSR" id="PIRSR606225-1"/>
    </source>
</evidence>
<protein>
    <recommendedName>
        <fullName evidence="6">Pseudouridine synthase</fullName>
        <ecNumber evidence="6">5.4.99.-</ecNumber>
    </recommendedName>
</protein>
<dbReference type="EC" id="5.4.99.-" evidence="6"/>
<dbReference type="CDD" id="cd00165">
    <property type="entry name" value="S4"/>
    <property type="match status" value="1"/>
</dbReference>
<feature type="active site" evidence="4">
    <location>
        <position position="142"/>
    </location>
</feature>
<dbReference type="InterPro" id="IPR002942">
    <property type="entry name" value="S4_RNA-bd"/>
</dbReference>
<dbReference type="Pfam" id="PF00849">
    <property type="entry name" value="PseudoU_synth_2"/>
    <property type="match status" value="1"/>
</dbReference>
<dbReference type="SUPFAM" id="SSF55174">
    <property type="entry name" value="Alpha-L RNA-binding motif"/>
    <property type="match status" value="1"/>
</dbReference>
<dbReference type="InterPro" id="IPR050188">
    <property type="entry name" value="RluA_PseudoU_synthase"/>
</dbReference>
<gene>
    <name evidence="8" type="ORF">GIY09_02645</name>
</gene>
<comment type="catalytic activity">
    <reaction evidence="1 6">
        <text>a uridine in RNA = a pseudouridine in RNA</text>
        <dbReference type="Rhea" id="RHEA:48348"/>
        <dbReference type="Rhea" id="RHEA-COMP:12068"/>
        <dbReference type="Rhea" id="RHEA-COMP:12069"/>
        <dbReference type="ChEBI" id="CHEBI:65314"/>
        <dbReference type="ChEBI" id="CHEBI:65315"/>
    </reaction>
</comment>
<dbReference type="InterPro" id="IPR036986">
    <property type="entry name" value="S4_RNA-bd_sf"/>
</dbReference>
<comment type="caution">
    <text evidence="8">The sequence shown here is derived from an EMBL/GenBank/DDBJ whole genome shotgun (WGS) entry which is preliminary data.</text>
</comment>
<dbReference type="Gene3D" id="3.10.290.10">
    <property type="entry name" value="RNA-binding S4 domain"/>
    <property type="match status" value="1"/>
</dbReference>
<evidence type="ECO:0000313" key="9">
    <source>
        <dbReference type="Proteomes" id="UP000430975"/>
    </source>
</evidence>
<reference evidence="8 9" key="1">
    <citation type="submission" date="2019-11" db="EMBL/GenBank/DDBJ databases">
        <title>Characterisation of Fundicoccus ignavus gen. nov. sp. nov., a novel genus of the family Aerococcaceae isolated from bulk tank milk.</title>
        <authorList>
            <person name="Siebert A."/>
            <person name="Huptas C."/>
            <person name="Wenning M."/>
            <person name="Scherer S."/>
            <person name="Doll E.V."/>
        </authorList>
    </citation>
    <scope>NUCLEOTIDE SEQUENCE [LARGE SCALE GENOMIC DNA]</scope>
    <source>
        <strain evidence="8 9">WS4759</strain>
    </source>
</reference>
<dbReference type="Proteomes" id="UP000430975">
    <property type="component" value="Unassembled WGS sequence"/>
</dbReference>
<dbReference type="Gene3D" id="3.30.2350.10">
    <property type="entry name" value="Pseudouridine synthase"/>
    <property type="match status" value="1"/>
</dbReference>
<dbReference type="SMART" id="SM00363">
    <property type="entry name" value="S4"/>
    <property type="match status" value="1"/>
</dbReference>
<evidence type="ECO:0000256" key="1">
    <source>
        <dbReference type="ARBA" id="ARBA00000073"/>
    </source>
</evidence>
<proteinExistence type="inferred from homology"/>
<dbReference type="GO" id="GO:0120159">
    <property type="term" value="F:rRNA pseudouridine synthase activity"/>
    <property type="evidence" value="ECO:0007669"/>
    <property type="project" value="UniProtKB-ARBA"/>
</dbReference>
<dbReference type="InterPro" id="IPR020103">
    <property type="entry name" value="PsdUridine_synth_cat_dom_sf"/>
</dbReference>
<evidence type="ECO:0000313" key="8">
    <source>
        <dbReference type="EMBL" id="MRI84797.1"/>
    </source>
</evidence>
<sequence length="313" mass="35286">MINTNKDLHTIVLNGENGRLDKILTQLFKDESRSTIQKLIKDQLVTVDGKVEKANFKLLGNETLTITFPEIEPLELVAEDIPLDIVFEDDDLLVINKPAGMVVHPSKGHANGTLVNALLHYLGSNLSDSSDTIRPGIVHRIDKDTSGMIVIAKNNYAHQKLSEQLVDHTMGRVYIALVLGTVEANDAVIEVPIRRSTTSRLRWRADKEGKYALTTFEVLKRYQDVTLLQLELKTGRTHQIRVHMEHIGHPIVGDPIYRSGMNEFKTSLSKLKDGQLLHAAQLHFYHPRTNELMEFSSKLPSNFSEILDTLTEI</sequence>
<evidence type="ECO:0000256" key="5">
    <source>
        <dbReference type="PROSITE-ProRule" id="PRU00182"/>
    </source>
</evidence>
<keyword evidence="5" id="KW-0694">RNA-binding</keyword>